<gene>
    <name evidence="2" type="ORF">Slin15195_G088270</name>
</gene>
<accession>A0A9Q9AYF2</accession>
<keyword evidence="1" id="KW-0732">Signal</keyword>
<dbReference type="OrthoDB" id="5329399at2759"/>
<proteinExistence type="predicted"/>
<keyword evidence="3" id="KW-1185">Reference proteome</keyword>
<evidence type="ECO:0000313" key="3">
    <source>
        <dbReference type="Proteomes" id="UP001056384"/>
    </source>
</evidence>
<dbReference type="AlphaFoldDB" id="A0A9Q9AYF2"/>
<reference evidence="2" key="1">
    <citation type="submission" date="2022-06" db="EMBL/GenBank/DDBJ databases">
        <title>Complete genome sequences of two strains of the flax pathogen Septoria linicola.</title>
        <authorList>
            <person name="Lapalu N."/>
            <person name="Simon A."/>
            <person name="Demenou B."/>
            <person name="Paumier D."/>
            <person name="Guillot M.-P."/>
            <person name="Gout L."/>
            <person name="Valade R."/>
        </authorList>
    </citation>
    <scope>NUCLEOTIDE SEQUENCE</scope>
    <source>
        <strain evidence="2">SE15195</strain>
    </source>
</reference>
<organism evidence="2 3">
    <name type="scientific">Septoria linicola</name>
    <dbReference type="NCBI Taxonomy" id="215465"/>
    <lineage>
        <taxon>Eukaryota</taxon>
        <taxon>Fungi</taxon>
        <taxon>Dikarya</taxon>
        <taxon>Ascomycota</taxon>
        <taxon>Pezizomycotina</taxon>
        <taxon>Dothideomycetes</taxon>
        <taxon>Dothideomycetidae</taxon>
        <taxon>Mycosphaerellales</taxon>
        <taxon>Mycosphaerellaceae</taxon>
        <taxon>Septoria</taxon>
    </lineage>
</organism>
<evidence type="ECO:0000256" key="1">
    <source>
        <dbReference type="SAM" id="SignalP"/>
    </source>
</evidence>
<evidence type="ECO:0000313" key="2">
    <source>
        <dbReference type="EMBL" id="USW55508.1"/>
    </source>
</evidence>
<feature type="signal peptide" evidence="1">
    <location>
        <begin position="1"/>
        <end position="22"/>
    </location>
</feature>
<protein>
    <submittedName>
        <fullName evidence="2">Uncharacterized protein</fullName>
    </submittedName>
</protein>
<sequence>MFSINLISSLFAISASISSVIALPATAAPPTSPNLRYRELARPSWEKYNKATADFTALGLCRYYIEPSACCDNLAICQAYCKSNSVSCIAGDYHRDPYIISDEPNPNGERYTMGKCECNVDLQQYLAELITEMTAEAGGVICEVWLESFNYAAQILETAVLPLGVSLKTFRFVINAVQKASTVSGLAGFDNINSLITTTCGSDVIDASKLDIMKEAYRMLASVDLSKITEASA</sequence>
<dbReference type="Proteomes" id="UP001056384">
    <property type="component" value="Chromosome 7"/>
</dbReference>
<name>A0A9Q9AYF2_9PEZI</name>
<dbReference type="EMBL" id="CP099424">
    <property type="protein sequence ID" value="USW55508.1"/>
    <property type="molecule type" value="Genomic_DNA"/>
</dbReference>
<feature type="chain" id="PRO_5040508849" evidence="1">
    <location>
        <begin position="23"/>
        <end position="233"/>
    </location>
</feature>